<reference evidence="6" key="1">
    <citation type="submission" date="2021-07" db="EMBL/GenBank/DDBJ databases">
        <title>Zhongshania sp. CAU 1632 isolated from seawater.</title>
        <authorList>
            <person name="Kim W."/>
        </authorList>
    </citation>
    <scope>NUCLEOTIDE SEQUENCE</scope>
    <source>
        <strain evidence="6">CAU 1632</strain>
    </source>
</reference>
<evidence type="ECO:0000259" key="5">
    <source>
        <dbReference type="Pfam" id="PF00890"/>
    </source>
</evidence>
<name>A0ABS6VW21_9GAMM</name>
<evidence type="ECO:0000313" key="6">
    <source>
        <dbReference type="EMBL" id="MBW2942481.1"/>
    </source>
</evidence>
<evidence type="ECO:0000256" key="2">
    <source>
        <dbReference type="ARBA" id="ARBA00022630"/>
    </source>
</evidence>
<keyword evidence="2" id="KW-0285">Flavoprotein</keyword>
<keyword evidence="7" id="KW-1185">Reference proteome</keyword>
<gene>
    <name evidence="6" type="ORF">KXJ70_16915</name>
</gene>
<dbReference type="RefSeq" id="WP_219044729.1">
    <property type="nucleotide sequence ID" value="NZ_JAHWDQ010000006.1"/>
</dbReference>
<comment type="cofactor">
    <cofactor evidence="1">
        <name>FAD</name>
        <dbReference type="ChEBI" id="CHEBI:57692"/>
    </cofactor>
</comment>
<evidence type="ECO:0000256" key="1">
    <source>
        <dbReference type="ARBA" id="ARBA00001974"/>
    </source>
</evidence>
<keyword evidence="4" id="KW-0560">Oxidoreductase</keyword>
<dbReference type="Pfam" id="PF00890">
    <property type="entry name" value="FAD_binding_2"/>
    <property type="match status" value="1"/>
</dbReference>
<dbReference type="EMBL" id="JAHWDQ010000006">
    <property type="protein sequence ID" value="MBW2942481.1"/>
    <property type="molecule type" value="Genomic_DNA"/>
</dbReference>
<evidence type="ECO:0000313" key="7">
    <source>
        <dbReference type="Proteomes" id="UP001166291"/>
    </source>
</evidence>
<dbReference type="PANTHER" id="PTHR43400:SF10">
    <property type="entry name" value="3-OXOSTEROID 1-DEHYDROGENASE"/>
    <property type="match status" value="1"/>
</dbReference>
<evidence type="ECO:0000256" key="3">
    <source>
        <dbReference type="ARBA" id="ARBA00022827"/>
    </source>
</evidence>
<keyword evidence="3" id="KW-0274">FAD</keyword>
<dbReference type="PANTHER" id="PTHR43400">
    <property type="entry name" value="FUMARATE REDUCTASE"/>
    <property type="match status" value="1"/>
</dbReference>
<evidence type="ECO:0000256" key="4">
    <source>
        <dbReference type="ARBA" id="ARBA00023002"/>
    </source>
</evidence>
<protein>
    <submittedName>
        <fullName evidence="6">FAD-binding protein</fullName>
    </submittedName>
</protein>
<dbReference type="Proteomes" id="UP001166291">
    <property type="component" value="Unassembled WGS sequence"/>
</dbReference>
<accession>A0ABS6VW21</accession>
<dbReference type="InterPro" id="IPR050315">
    <property type="entry name" value="FAD-oxidoreductase_2"/>
</dbReference>
<feature type="domain" description="FAD-dependent oxidoreductase 2 FAD-binding" evidence="5">
    <location>
        <begin position="8"/>
        <end position="535"/>
    </location>
</feature>
<dbReference type="InterPro" id="IPR003953">
    <property type="entry name" value="FAD-dep_OxRdtase_2_FAD-bd"/>
</dbReference>
<proteinExistence type="predicted"/>
<organism evidence="6 7">
    <name type="scientific">Zhongshania aquimaris</name>
    <dbReference type="NCBI Taxonomy" id="2857107"/>
    <lineage>
        <taxon>Bacteria</taxon>
        <taxon>Pseudomonadati</taxon>
        <taxon>Pseudomonadota</taxon>
        <taxon>Gammaproteobacteria</taxon>
        <taxon>Cellvibrionales</taxon>
        <taxon>Spongiibacteraceae</taxon>
        <taxon>Zhongshania</taxon>
    </lineage>
</organism>
<comment type="caution">
    <text evidence="6">The sequence shown here is derived from an EMBL/GenBank/DDBJ whole genome shotgun (WGS) entry which is preliminary data.</text>
</comment>
<sequence>MTEKKTWDFIVVGSGAGSMCAALKMRAAGKSVLIIEKTELLGGTTATSGGVMWIPNNRFMKEAGVSDCREDAIRYLDTVVGDSDSTPGTSSKRRAAYVDVSNEMLEFLIDQGLQFRRVPSWPDYYEALGESIPGRTVAPELFDLNKLGKEWKAKLRPGFIPAPAYLEEAMQLPNFKRSKPAKKILARVIGRTLWSRLRGKHLVTAGHALQGQMLHAALQAGIDIKINCAAKTLLQNGDRISGVLAVIDGVETELLSTHGVLINAGGFAQNQRMLDQYLPLASSEWTNASPGDTGEMIEECQRLGAALAQMDERVGSPTVMLPGNPVFKPAMQGDLAKPHSIVVDQTAQRYMRESASYMTLSKAILERNAVAPALPSWMILDQNYIETYMLAGTMPGKKKPKEWSESKFLRQGDSIDELASACHLEPDALKQTVARFNKMVEQGKDDDFKRGDHAYDLWLGDDLNEGNATLGKIERAPFYAIKIYPGDLSTYGGVVTDEHARVLRADGSAISGLYATATSTASVMGRHTPGAGGSIGPGFTWAYAAAKHALNNN</sequence>